<evidence type="ECO:0000259" key="7">
    <source>
        <dbReference type="PROSITE" id="PS50089"/>
    </source>
</evidence>
<evidence type="ECO:0000259" key="8">
    <source>
        <dbReference type="PROSITE" id="PS50119"/>
    </source>
</evidence>
<feature type="compositionally biased region" description="Low complexity" evidence="5">
    <location>
        <begin position="582"/>
        <end position="613"/>
    </location>
</feature>
<dbReference type="SMART" id="SM00502">
    <property type="entry name" value="BBC"/>
    <property type="match status" value="1"/>
</dbReference>
<accession>A0AAE1BQS4</accession>
<dbReference type="InterPro" id="IPR003649">
    <property type="entry name" value="Bbox_C"/>
</dbReference>
<dbReference type="PROSITE" id="PS50119">
    <property type="entry name" value="ZF_BBOX"/>
    <property type="match status" value="2"/>
</dbReference>
<feature type="region of interest" description="Disordered" evidence="5">
    <location>
        <begin position="242"/>
        <end position="307"/>
    </location>
</feature>
<evidence type="ECO:0000256" key="2">
    <source>
        <dbReference type="ARBA" id="ARBA00022771"/>
    </source>
</evidence>
<evidence type="ECO:0000256" key="4">
    <source>
        <dbReference type="PROSITE-ProRule" id="PRU00024"/>
    </source>
</evidence>
<dbReference type="SMART" id="SM00336">
    <property type="entry name" value="BBOX"/>
    <property type="match status" value="2"/>
</dbReference>
<dbReference type="PROSITE" id="PS50003">
    <property type="entry name" value="PH_DOMAIN"/>
    <property type="match status" value="1"/>
</dbReference>
<name>A0AAE1BQS4_PETCI</name>
<dbReference type="AlphaFoldDB" id="A0AAE1BQS4"/>
<sequence>VRNWLTSQLHIKTLGSVCSWWLVDWEDGSSLGSDNTGPLGPTKEGPLMYKPPQGILTPWRPAYFILKGGVLYQFNDSRERLPHLIIQSEQCIGCVRIPYTHRPHAFQLYRRDKPPLLLAAPDEHQASLWLQALLTTINTGMRDVSERSQVSCRVSLEHLTSISLYTECPTTCLLEFECSEAGEISGDWALYFRTGRQLHQFVTLLSQVWKSLTQMEFPLQQVNNEGVKQFLYEDHLDQLSDTTGHLSDAGRVSEDTGRVSESAGHLSDTTGHLSDTGRVLESAGQLSDTTGHLSEAGCVSEDTGRVSEGAGRVAEIVGQPSDPTGHLTLDSVVTSDSVGSDVAMDSVGSDVIEGVSDSVVSGQGVGSGVGSLDSGVGSVGSVGSGVGSKSNTRTTSPWGVTTHNDNNNTLTTQQQQQQQQHEDEEMVVVVEKEVEEVEEMEQDSGGIGGNGDITSGEIEEIGGNGGNPDVTSGGIGGNGDIMSGGSGGIVGVTSGGNGDITSGGIGGIGGNGHVTSGGGSGGIRDVTSGGNGGGGGIGDVTSGSGANGGDAHVTSGGNGDSSNSNSGGNGGDAHVTSGGNGDTSNTNSGANGGDAHVTSGGNGSTSISNDNTTHTTTPQEDAFTWDSARCVFCEAAALDQEPKLLPCLHSACNKCLTHEAAEPEINKDEDIVAMDPLIHCPVCKKGFSQDSILDNMFVCEAQGCGDRGGNTAMSGEENFTCTSCTDEAVATGLCTDCSEWLCDQCIQAHKRVKVTKDHLIKSKSEVDADDASSTNKVQVKKALFCNVHIKEKLNLYCQTCDQLTCRDCQLTDHREHKYKFSEEMATLTRERMKQFLHDIRKKRGYIENAKQLVAERRQQIITKQESVQADINRLVETFIEIIRQRGNTLFELLREVCNNKQEQLDKKNEVLLHLGSQADHCITVMEAILATSSDMALLYSKKLVMEQVLKVDKDSPDRHLLIGSRLNSTLVMISH</sequence>
<evidence type="ECO:0000256" key="3">
    <source>
        <dbReference type="ARBA" id="ARBA00022833"/>
    </source>
</evidence>
<evidence type="ECO:0000313" key="10">
    <source>
        <dbReference type="Proteomes" id="UP001286313"/>
    </source>
</evidence>
<gene>
    <name evidence="9" type="ORF">Pcinc_040183</name>
</gene>
<protein>
    <submittedName>
        <fullName evidence="9">Uncharacterized protein</fullName>
    </submittedName>
</protein>
<feature type="compositionally biased region" description="Gly residues" evidence="5">
    <location>
        <begin position="505"/>
        <end position="522"/>
    </location>
</feature>
<dbReference type="PANTHER" id="PTHR25462">
    <property type="entry name" value="BONUS, ISOFORM C-RELATED"/>
    <property type="match status" value="1"/>
</dbReference>
<dbReference type="SUPFAM" id="SSF57845">
    <property type="entry name" value="B-box zinc-binding domain"/>
    <property type="match status" value="1"/>
</dbReference>
<feature type="domain" description="B box-type" evidence="8">
    <location>
        <begin position="780"/>
        <end position="827"/>
    </location>
</feature>
<dbReference type="EMBL" id="JAWQEG010007027">
    <property type="protein sequence ID" value="KAK3853270.1"/>
    <property type="molecule type" value="Genomic_DNA"/>
</dbReference>
<dbReference type="Pfam" id="PF00169">
    <property type="entry name" value="PH"/>
    <property type="match status" value="1"/>
</dbReference>
<dbReference type="Pfam" id="PF00643">
    <property type="entry name" value="zf-B_box"/>
    <property type="match status" value="1"/>
</dbReference>
<dbReference type="SUPFAM" id="SSF57850">
    <property type="entry name" value="RING/U-box"/>
    <property type="match status" value="1"/>
</dbReference>
<feature type="region of interest" description="Disordered" evidence="5">
    <location>
        <begin position="505"/>
        <end position="618"/>
    </location>
</feature>
<keyword evidence="2 4" id="KW-0863">Zinc-finger</keyword>
<feature type="compositionally biased region" description="Gly residues" evidence="5">
    <location>
        <begin position="529"/>
        <end position="538"/>
    </location>
</feature>
<dbReference type="GO" id="GO:0008270">
    <property type="term" value="F:zinc ion binding"/>
    <property type="evidence" value="ECO:0007669"/>
    <property type="project" value="UniProtKB-KW"/>
</dbReference>
<keyword evidence="3" id="KW-0862">Zinc</keyword>
<feature type="compositionally biased region" description="Low complexity" evidence="5">
    <location>
        <begin position="401"/>
        <end position="419"/>
    </location>
</feature>
<evidence type="ECO:0000259" key="6">
    <source>
        <dbReference type="PROSITE" id="PS50003"/>
    </source>
</evidence>
<dbReference type="InterPro" id="IPR000315">
    <property type="entry name" value="Znf_B-box"/>
</dbReference>
<dbReference type="CDD" id="cd19805">
    <property type="entry name" value="Bbox1_TIF1"/>
    <property type="match status" value="1"/>
</dbReference>
<feature type="domain" description="B box-type" evidence="8">
    <location>
        <begin position="716"/>
        <end position="763"/>
    </location>
</feature>
<dbReference type="Gene3D" id="3.30.160.60">
    <property type="entry name" value="Classic Zinc Finger"/>
    <property type="match status" value="1"/>
</dbReference>
<dbReference type="CDD" id="cd19775">
    <property type="entry name" value="Bbox2_TIF1_C-VI"/>
    <property type="match status" value="1"/>
</dbReference>
<evidence type="ECO:0000256" key="5">
    <source>
        <dbReference type="SAM" id="MobiDB-lite"/>
    </source>
</evidence>
<evidence type="ECO:0000313" key="9">
    <source>
        <dbReference type="EMBL" id="KAK3853270.1"/>
    </source>
</evidence>
<evidence type="ECO:0000256" key="1">
    <source>
        <dbReference type="ARBA" id="ARBA00022723"/>
    </source>
</evidence>
<organism evidence="9 10">
    <name type="scientific">Petrolisthes cinctipes</name>
    <name type="common">Flat porcelain crab</name>
    <dbReference type="NCBI Taxonomy" id="88211"/>
    <lineage>
        <taxon>Eukaryota</taxon>
        <taxon>Metazoa</taxon>
        <taxon>Ecdysozoa</taxon>
        <taxon>Arthropoda</taxon>
        <taxon>Crustacea</taxon>
        <taxon>Multicrustacea</taxon>
        <taxon>Malacostraca</taxon>
        <taxon>Eumalacostraca</taxon>
        <taxon>Eucarida</taxon>
        <taxon>Decapoda</taxon>
        <taxon>Pleocyemata</taxon>
        <taxon>Anomura</taxon>
        <taxon>Galatheoidea</taxon>
        <taxon>Porcellanidae</taxon>
        <taxon>Petrolisthes</taxon>
    </lineage>
</organism>
<dbReference type="InterPro" id="IPR001849">
    <property type="entry name" value="PH_domain"/>
</dbReference>
<keyword evidence="10" id="KW-1185">Reference proteome</keyword>
<dbReference type="InterPro" id="IPR001841">
    <property type="entry name" value="Znf_RING"/>
</dbReference>
<dbReference type="SMART" id="SM00233">
    <property type="entry name" value="PH"/>
    <property type="match status" value="1"/>
</dbReference>
<dbReference type="SMART" id="SM00184">
    <property type="entry name" value="RING"/>
    <property type="match status" value="2"/>
</dbReference>
<feature type="non-terminal residue" evidence="9">
    <location>
        <position position="975"/>
    </location>
</feature>
<keyword evidence="1" id="KW-0479">Metal-binding</keyword>
<dbReference type="PROSITE" id="PS50089">
    <property type="entry name" value="ZF_RING_2"/>
    <property type="match status" value="1"/>
</dbReference>
<dbReference type="InterPro" id="IPR013083">
    <property type="entry name" value="Znf_RING/FYVE/PHD"/>
</dbReference>
<proteinExistence type="predicted"/>
<dbReference type="GO" id="GO:0061630">
    <property type="term" value="F:ubiquitin protein ligase activity"/>
    <property type="evidence" value="ECO:0007669"/>
    <property type="project" value="TreeGrafter"/>
</dbReference>
<dbReference type="Proteomes" id="UP001286313">
    <property type="component" value="Unassembled WGS sequence"/>
</dbReference>
<feature type="domain" description="PH" evidence="6">
    <location>
        <begin position="40"/>
        <end position="138"/>
    </location>
</feature>
<dbReference type="Gene3D" id="3.30.40.10">
    <property type="entry name" value="Zinc/RING finger domain, C3HC4 (zinc finger)"/>
    <property type="match status" value="1"/>
</dbReference>
<feature type="domain" description="RING-type" evidence="7">
    <location>
        <begin position="630"/>
        <end position="684"/>
    </location>
</feature>
<dbReference type="InterPro" id="IPR011993">
    <property type="entry name" value="PH-like_dom_sf"/>
</dbReference>
<reference evidence="9" key="1">
    <citation type="submission" date="2023-10" db="EMBL/GenBank/DDBJ databases">
        <title>Genome assemblies of two species of porcelain crab, Petrolisthes cinctipes and Petrolisthes manimaculis (Anomura: Porcellanidae).</title>
        <authorList>
            <person name="Angst P."/>
        </authorList>
    </citation>
    <scope>NUCLEOTIDE SEQUENCE</scope>
    <source>
        <strain evidence="9">PB745_01</strain>
        <tissue evidence="9">Gill</tissue>
    </source>
</reference>
<feature type="region of interest" description="Disordered" evidence="5">
    <location>
        <begin position="381"/>
        <end position="422"/>
    </location>
</feature>
<dbReference type="InterPro" id="IPR047153">
    <property type="entry name" value="TRIM45/56/19-like"/>
</dbReference>
<dbReference type="PANTHER" id="PTHR25462:SF304">
    <property type="entry name" value="BONUS, ISOFORM C"/>
    <property type="match status" value="1"/>
</dbReference>
<comment type="caution">
    <text evidence="9">The sequence shown here is derived from an EMBL/GenBank/DDBJ whole genome shotgun (WGS) entry which is preliminary data.</text>
</comment>
<dbReference type="Gene3D" id="2.30.29.30">
    <property type="entry name" value="Pleckstrin-homology domain (PH domain)/Phosphotyrosine-binding domain (PTB)"/>
    <property type="match status" value="1"/>
</dbReference>
<dbReference type="SUPFAM" id="SSF50729">
    <property type="entry name" value="PH domain-like"/>
    <property type="match status" value="1"/>
</dbReference>
<feature type="compositionally biased region" description="Polar residues" evidence="5">
    <location>
        <begin position="389"/>
        <end position="399"/>
    </location>
</feature>